<accession>A0A1V9FWS7</accession>
<comment type="caution">
    <text evidence="3">The sequence shown here is derived from an EMBL/GenBank/DDBJ whole genome shotgun (WGS) entry which is preliminary data.</text>
</comment>
<feature type="domain" description="OLD protein-like TOPRIM" evidence="2">
    <location>
        <begin position="467"/>
        <end position="533"/>
    </location>
</feature>
<dbReference type="STRING" id="1703345.A3860_25995"/>
<sequence length="660" mass="76113">MIKLIEVTINKYKSFQSYQTIKIEDDITVLVGMNEAGKTVLLEAMAKLQYFNPKDIKFKFELTQDYPRKELIQFQKSKDDADIIRAKYSIGQEHIDNINQELGVNCFTQNTFEIYRRWKNKQPYVNAFTHNFKPFLDHLVEKYKHEIGEDALQSIQSTKNFVELTAVQLPEGEGPELTKFLTAIKNASKWTDQLSGYIYNTYIEPQVPKFWYFDDYYQLDGRINFNDYKAGKYGPERAKMVEALLDIAGINIDDLLGANDFENFTAQLEAASNEISEQMFKYWKGNENLEIELKIDKIIIETKKENKVYHPNYPGQENHAHKETYIETKSEIILDIRIKNTTHKITLPLERRSKGFNWFFSFVVWFNKVKNDPDNNYILLFDEPGLNLHALAQNNLLVFLDDLSQEYQVIYSTHSPFMIDSGHLNRVRTVLETSGGSVASETIQEKDPNTLFPLQAALGYDIAQNLFISKNNLLVEGPADLLYLTYFSTLLQSMGRTGLKEGITIVPVGGLDKVASFISLMRGNKLHLVCLLDTFTDSKGKSRLDDLIKSKIIKSQHILFFHEFVSGSTQSDIEDLFEKEDYLKIFNEALNGKFKKLNMLDLNPSIGPIVIQINQALSIDRYNHYSPAIKLTQMGVTDSYFNSQTLANFQNLFEEINNLF</sequence>
<feature type="domain" description="Endonuclease GajA/Old nuclease/RecF-like AAA" evidence="1">
    <location>
        <begin position="3"/>
        <end position="419"/>
    </location>
</feature>
<name>A0A1V9FWS7_9BACT</name>
<evidence type="ECO:0000259" key="1">
    <source>
        <dbReference type="Pfam" id="PF13175"/>
    </source>
</evidence>
<evidence type="ECO:0000313" key="4">
    <source>
        <dbReference type="Proteomes" id="UP000192796"/>
    </source>
</evidence>
<dbReference type="InterPro" id="IPR041685">
    <property type="entry name" value="AAA_GajA/Old/RecF-like"/>
</dbReference>
<dbReference type="Proteomes" id="UP000192796">
    <property type="component" value="Unassembled WGS sequence"/>
</dbReference>
<dbReference type="AlphaFoldDB" id="A0A1V9FWS7"/>
<dbReference type="PANTHER" id="PTHR43581">
    <property type="entry name" value="ATP/GTP PHOSPHATASE"/>
    <property type="match status" value="1"/>
</dbReference>
<evidence type="ECO:0000259" key="2">
    <source>
        <dbReference type="Pfam" id="PF20469"/>
    </source>
</evidence>
<dbReference type="Pfam" id="PF13175">
    <property type="entry name" value="AAA_15"/>
    <property type="match status" value="1"/>
</dbReference>
<dbReference type="PANTHER" id="PTHR43581:SF4">
    <property type="entry name" value="ATP_GTP PHOSPHATASE"/>
    <property type="match status" value="1"/>
</dbReference>
<proteinExistence type="predicted"/>
<dbReference type="InterPro" id="IPR051396">
    <property type="entry name" value="Bact_Antivir_Def_Nuclease"/>
</dbReference>
<dbReference type="SUPFAM" id="SSF52540">
    <property type="entry name" value="P-loop containing nucleoside triphosphate hydrolases"/>
    <property type="match status" value="1"/>
</dbReference>
<dbReference type="RefSeq" id="WP_081148132.1">
    <property type="nucleotide sequence ID" value="NZ_LVYD01000048.1"/>
</dbReference>
<dbReference type="Pfam" id="PF20469">
    <property type="entry name" value="OLD-like_TOPRIM"/>
    <property type="match status" value="1"/>
</dbReference>
<dbReference type="EMBL" id="LVYD01000048">
    <property type="protein sequence ID" value="OQP62770.1"/>
    <property type="molecule type" value="Genomic_DNA"/>
</dbReference>
<dbReference type="Gene3D" id="3.40.50.300">
    <property type="entry name" value="P-loop containing nucleotide triphosphate hydrolases"/>
    <property type="match status" value="2"/>
</dbReference>
<protein>
    <submittedName>
        <fullName evidence="3">Uncharacterized protein</fullName>
    </submittedName>
</protein>
<keyword evidence="4" id="KW-1185">Reference proteome</keyword>
<dbReference type="InterPro" id="IPR027417">
    <property type="entry name" value="P-loop_NTPase"/>
</dbReference>
<dbReference type="OrthoDB" id="9810873at2"/>
<evidence type="ECO:0000313" key="3">
    <source>
        <dbReference type="EMBL" id="OQP62770.1"/>
    </source>
</evidence>
<dbReference type="InterPro" id="IPR034139">
    <property type="entry name" value="TOPRIM_OLD"/>
</dbReference>
<gene>
    <name evidence="3" type="ORF">A3860_25995</name>
</gene>
<reference evidence="3 4" key="1">
    <citation type="submission" date="2016-03" db="EMBL/GenBank/DDBJ databases">
        <title>Niastella vici sp. nov., isolated from farmland soil.</title>
        <authorList>
            <person name="Chen L."/>
            <person name="Wang D."/>
            <person name="Yang S."/>
            <person name="Wang G."/>
        </authorList>
    </citation>
    <scope>NUCLEOTIDE SEQUENCE [LARGE SCALE GENOMIC DNA]</scope>
    <source>
        <strain evidence="3 4">DJ57</strain>
    </source>
</reference>
<organism evidence="3 4">
    <name type="scientific">Niastella vici</name>
    <dbReference type="NCBI Taxonomy" id="1703345"/>
    <lineage>
        <taxon>Bacteria</taxon>
        <taxon>Pseudomonadati</taxon>
        <taxon>Bacteroidota</taxon>
        <taxon>Chitinophagia</taxon>
        <taxon>Chitinophagales</taxon>
        <taxon>Chitinophagaceae</taxon>
        <taxon>Niastella</taxon>
    </lineage>
</organism>